<evidence type="ECO:0000256" key="3">
    <source>
        <dbReference type="ARBA" id="ARBA00029447"/>
    </source>
</evidence>
<dbReference type="PROSITE" id="PS50885">
    <property type="entry name" value="HAMP"/>
    <property type="match status" value="1"/>
</dbReference>
<dbReference type="PANTHER" id="PTHR32089:SF112">
    <property type="entry name" value="LYSOZYME-LIKE PROTEIN-RELATED"/>
    <property type="match status" value="1"/>
</dbReference>
<dbReference type="Gene3D" id="1.10.287.950">
    <property type="entry name" value="Methyl-accepting chemotaxis protein"/>
    <property type="match status" value="1"/>
</dbReference>
<keyword evidence="5" id="KW-0472">Membrane</keyword>
<dbReference type="SUPFAM" id="SSF58104">
    <property type="entry name" value="Methyl-accepting chemotaxis protein (MCP) signaling domain"/>
    <property type="match status" value="1"/>
</dbReference>
<dbReference type="PROSITE" id="PS50111">
    <property type="entry name" value="CHEMOTAXIS_TRANSDUC_2"/>
    <property type="match status" value="1"/>
</dbReference>
<comment type="subcellular location">
    <subcellularLocation>
        <location evidence="1">Membrane</location>
    </subcellularLocation>
</comment>
<evidence type="ECO:0000259" key="7">
    <source>
        <dbReference type="PROSITE" id="PS50885"/>
    </source>
</evidence>
<keyword evidence="5" id="KW-1133">Transmembrane helix</keyword>
<evidence type="ECO:0000256" key="1">
    <source>
        <dbReference type="ARBA" id="ARBA00004370"/>
    </source>
</evidence>
<dbReference type="EMBL" id="JAVRHX010000001">
    <property type="protein sequence ID" value="MDT0594689.1"/>
    <property type="molecule type" value="Genomic_DNA"/>
</dbReference>
<dbReference type="InterPro" id="IPR003660">
    <property type="entry name" value="HAMP_dom"/>
</dbReference>
<evidence type="ECO:0000313" key="9">
    <source>
        <dbReference type="Proteomes" id="UP001253545"/>
    </source>
</evidence>
<dbReference type="RefSeq" id="WP_311368149.1">
    <property type="nucleotide sequence ID" value="NZ_JAVRHX010000001.1"/>
</dbReference>
<dbReference type="InterPro" id="IPR004090">
    <property type="entry name" value="Chemotax_Me-accpt_rcpt"/>
</dbReference>
<reference evidence="8 9" key="1">
    <citation type="submission" date="2023-09" db="EMBL/GenBank/DDBJ databases">
        <authorList>
            <person name="Rey-Velasco X."/>
        </authorList>
    </citation>
    <scope>NUCLEOTIDE SEQUENCE [LARGE SCALE GENOMIC DNA]</scope>
    <source>
        <strain evidence="8 9">P117</strain>
    </source>
</reference>
<evidence type="ECO:0000259" key="6">
    <source>
        <dbReference type="PROSITE" id="PS50111"/>
    </source>
</evidence>
<keyword evidence="2 4" id="KW-0807">Transducer</keyword>
<protein>
    <submittedName>
        <fullName evidence="8">Methyl-accepting chemotaxis protein</fullName>
    </submittedName>
</protein>
<accession>A0ABU2ZPZ3</accession>
<comment type="similarity">
    <text evidence="3">Belongs to the methyl-accepting chemotaxis (MCP) protein family.</text>
</comment>
<dbReference type="Proteomes" id="UP001253545">
    <property type="component" value="Unassembled WGS sequence"/>
</dbReference>
<evidence type="ECO:0000313" key="8">
    <source>
        <dbReference type="EMBL" id="MDT0594689.1"/>
    </source>
</evidence>
<feature type="transmembrane region" description="Helical" evidence="5">
    <location>
        <begin position="417"/>
        <end position="442"/>
    </location>
</feature>
<dbReference type="Pfam" id="PF00015">
    <property type="entry name" value="MCPsignal"/>
    <property type="match status" value="1"/>
</dbReference>
<comment type="caution">
    <text evidence="8">The sequence shown here is derived from an EMBL/GenBank/DDBJ whole genome shotgun (WGS) entry which is preliminary data.</text>
</comment>
<evidence type="ECO:0000256" key="2">
    <source>
        <dbReference type="ARBA" id="ARBA00023224"/>
    </source>
</evidence>
<keyword evidence="5" id="KW-0812">Transmembrane</keyword>
<proteinExistence type="inferred from homology"/>
<feature type="transmembrane region" description="Helical" evidence="5">
    <location>
        <begin position="7"/>
        <end position="30"/>
    </location>
</feature>
<dbReference type="InterPro" id="IPR004089">
    <property type="entry name" value="MCPsignal_dom"/>
</dbReference>
<name>A0ABU2ZPZ3_9ALTE</name>
<evidence type="ECO:0000256" key="5">
    <source>
        <dbReference type="SAM" id="Phobius"/>
    </source>
</evidence>
<gene>
    <name evidence="8" type="ORF">RM552_07555</name>
</gene>
<dbReference type="SMART" id="SM00283">
    <property type="entry name" value="MA"/>
    <property type="match status" value="1"/>
</dbReference>
<keyword evidence="9" id="KW-1185">Reference proteome</keyword>
<evidence type="ECO:0000256" key="4">
    <source>
        <dbReference type="PROSITE-ProRule" id="PRU00284"/>
    </source>
</evidence>
<dbReference type="SMART" id="SM00304">
    <property type="entry name" value="HAMP"/>
    <property type="match status" value="2"/>
</dbReference>
<organism evidence="8 9">
    <name type="scientific">Glaciecola petra</name>
    <dbReference type="NCBI Taxonomy" id="3075602"/>
    <lineage>
        <taxon>Bacteria</taxon>
        <taxon>Pseudomonadati</taxon>
        <taxon>Pseudomonadota</taxon>
        <taxon>Gammaproteobacteria</taxon>
        <taxon>Alteromonadales</taxon>
        <taxon>Alteromonadaceae</taxon>
        <taxon>Glaciecola</taxon>
    </lineage>
</organism>
<dbReference type="PANTHER" id="PTHR32089">
    <property type="entry name" value="METHYL-ACCEPTING CHEMOTAXIS PROTEIN MCPB"/>
    <property type="match status" value="1"/>
</dbReference>
<feature type="domain" description="Methyl-accepting transducer" evidence="6">
    <location>
        <begin position="501"/>
        <end position="737"/>
    </location>
</feature>
<sequence length="773" mass="83699">MSLRSRLLSALLSLPTIAIILMGAALFVSLNNSLSSSLTEEAQSKLSGKLVNVSNSLSSYFTVVENQLLNQANNSRWVKAAIDFENAFNDYATQRGAINTGELSSLESYYKNDFASLYSQRNGEPVSNINTLIEPLNQNSKALQYDFIAGSDYEIGSKDGLSNLNNGSDYARLHNQFHPDARQFLKDFGYYDIFLVEPASGYITYSVFKELDYATSLKSGPYANSGIGIAFKKALANNAKGTISYSELSPYLPSYNAMAGFISTPIYNGEQLVSVLIFQIPLDRVNNIMTHNQDWENNGYGQSGETYLVNGNKKLVTESRFYLEDANSFTESLRSYRPEQTQKVDMAGTTVGLLEVNTLSVQNALNGNSGFESIVDYRGVDVFSAYGEFALGDTSYALLAEIDAQEALLLVSETKSALVWVLIGVGAVVLAVSLVVAFALVLKFTRPLNQVGAMCEDLSTGDADLTIRLEKCGITEIDKLVIAFNGFIEQVHDIFANIRDDSTSLASTSEELMAVTQSTTANATEQRSETSRVNDSISELATSIDNIAVTVSENQTKSQTVNEGLQEHFDNTKLATQKLTNLVDLIKTTGTTISGLRDEVNNVTVFLDDINSIADQTNLLALNAAIEAARAGDAGRGFSVVADEVRALANRSQETTGKISQIIDVMTGASDRSAEVMNNAVSAADEGIDMVSLITEALESVANVLDENARLGAVVAEVTQSQSHTSKTVTGSIENIRRMAHDAETGAEQSSQAATELARIAAHSMEMINRFKV</sequence>
<dbReference type="PRINTS" id="PR00260">
    <property type="entry name" value="CHEMTRNSDUCR"/>
</dbReference>
<feature type="domain" description="HAMP" evidence="7">
    <location>
        <begin position="442"/>
        <end position="496"/>
    </location>
</feature>